<sequence>MAPSNLDGKKYNRRMTSAIVGVKFVPEQQRAVAWQRLRLAVFIISSRQRAEHCAHGYCRASMAALEPRRRRSWATCTAIGRRRSCCSCKSRAARSRLERLLEPVTAQATVAATDPESAALPLASVVPQLAAHYAESQRTVVTGSAASMHALAGNLARPTWCIEACMEGGGGG</sequence>
<dbReference type="AlphaFoldDB" id="A0A835YQN2"/>
<name>A0A835YQN2_9STRA</name>
<dbReference type="EMBL" id="JAFCMP010000516">
    <property type="protein sequence ID" value="KAG5178267.1"/>
    <property type="molecule type" value="Genomic_DNA"/>
</dbReference>
<comment type="caution">
    <text evidence="1">The sequence shown here is derived from an EMBL/GenBank/DDBJ whole genome shotgun (WGS) entry which is preliminary data.</text>
</comment>
<dbReference type="Proteomes" id="UP000664859">
    <property type="component" value="Unassembled WGS sequence"/>
</dbReference>
<protein>
    <submittedName>
        <fullName evidence="1">Uncharacterized protein</fullName>
    </submittedName>
</protein>
<organism evidence="1 2">
    <name type="scientific">Tribonema minus</name>
    <dbReference type="NCBI Taxonomy" id="303371"/>
    <lineage>
        <taxon>Eukaryota</taxon>
        <taxon>Sar</taxon>
        <taxon>Stramenopiles</taxon>
        <taxon>Ochrophyta</taxon>
        <taxon>PX clade</taxon>
        <taxon>Xanthophyceae</taxon>
        <taxon>Tribonematales</taxon>
        <taxon>Tribonemataceae</taxon>
        <taxon>Tribonema</taxon>
    </lineage>
</organism>
<proteinExistence type="predicted"/>
<gene>
    <name evidence="1" type="ORF">JKP88DRAFT_248156</name>
</gene>
<accession>A0A835YQN2</accession>
<reference evidence="1" key="1">
    <citation type="submission" date="2021-02" db="EMBL/GenBank/DDBJ databases">
        <title>First Annotated Genome of the Yellow-green Alga Tribonema minus.</title>
        <authorList>
            <person name="Mahan K.M."/>
        </authorList>
    </citation>
    <scope>NUCLEOTIDE SEQUENCE</scope>
    <source>
        <strain evidence="1">UTEX B ZZ1240</strain>
    </source>
</reference>
<keyword evidence="2" id="KW-1185">Reference proteome</keyword>
<evidence type="ECO:0000313" key="1">
    <source>
        <dbReference type="EMBL" id="KAG5178267.1"/>
    </source>
</evidence>
<evidence type="ECO:0000313" key="2">
    <source>
        <dbReference type="Proteomes" id="UP000664859"/>
    </source>
</evidence>